<name>A0A7R9Q4V1_9ACAR</name>
<accession>A0A7R9Q4V1</accession>
<keyword evidence="2 5" id="KW-0812">Transmembrane</keyword>
<feature type="transmembrane region" description="Helical" evidence="5">
    <location>
        <begin position="82"/>
        <end position="102"/>
    </location>
</feature>
<dbReference type="GO" id="GO:0016020">
    <property type="term" value="C:membrane"/>
    <property type="evidence" value="ECO:0007669"/>
    <property type="project" value="UniProtKB-SubCell"/>
</dbReference>
<keyword evidence="3 5" id="KW-1133">Transmembrane helix</keyword>
<evidence type="ECO:0000313" key="8">
    <source>
        <dbReference type="Proteomes" id="UP000759131"/>
    </source>
</evidence>
<feature type="transmembrane region" description="Helical" evidence="5">
    <location>
        <begin position="52"/>
        <end position="70"/>
    </location>
</feature>
<feature type="transmembrane region" description="Helical" evidence="5">
    <location>
        <begin position="181"/>
        <end position="200"/>
    </location>
</feature>
<dbReference type="AlphaFoldDB" id="A0A7R9Q4V1"/>
<dbReference type="InterPro" id="IPR020846">
    <property type="entry name" value="MFS_dom"/>
</dbReference>
<dbReference type="InterPro" id="IPR036259">
    <property type="entry name" value="MFS_trans_sf"/>
</dbReference>
<feature type="transmembrane region" description="Helical" evidence="5">
    <location>
        <begin position="281"/>
        <end position="302"/>
    </location>
</feature>
<feature type="transmembrane region" description="Helical" evidence="5">
    <location>
        <begin position="323"/>
        <end position="356"/>
    </location>
</feature>
<feature type="transmembrane region" description="Helical" evidence="5">
    <location>
        <begin position="108"/>
        <end position="136"/>
    </location>
</feature>
<evidence type="ECO:0000259" key="6">
    <source>
        <dbReference type="PROSITE" id="PS50850"/>
    </source>
</evidence>
<dbReference type="FunFam" id="1.20.1250.20:FF:000532">
    <property type="entry name" value="SLC (SoLute Carrier) homolog"/>
    <property type="match status" value="1"/>
</dbReference>
<dbReference type="Gene3D" id="1.20.1250.20">
    <property type="entry name" value="MFS general substrate transporter like domains"/>
    <property type="match status" value="2"/>
</dbReference>
<evidence type="ECO:0000256" key="2">
    <source>
        <dbReference type="ARBA" id="ARBA00022692"/>
    </source>
</evidence>
<organism evidence="7">
    <name type="scientific">Medioppia subpectinata</name>
    <dbReference type="NCBI Taxonomy" id="1979941"/>
    <lineage>
        <taxon>Eukaryota</taxon>
        <taxon>Metazoa</taxon>
        <taxon>Ecdysozoa</taxon>
        <taxon>Arthropoda</taxon>
        <taxon>Chelicerata</taxon>
        <taxon>Arachnida</taxon>
        <taxon>Acari</taxon>
        <taxon>Acariformes</taxon>
        <taxon>Sarcoptiformes</taxon>
        <taxon>Oribatida</taxon>
        <taxon>Brachypylina</taxon>
        <taxon>Oppioidea</taxon>
        <taxon>Oppiidae</taxon>
        <taxon>Medioppia</taxon>
    </lineage>
</organism>
<evidence type="ECO:0000256" key="5">
    <source>
        <dbReference type="SAM" id="Phobius"/>
    </source>
</evidence>
<feature type="transmembrane region" description="Helical" evidence="5">
    <location>
        <begin position="12"/>
        <end position="32"/>
    </location>
</feature>
<sequence length="472" mass="52291">MMKYEKIERTVIPCRVIVGVLGCLGCTLLYMLRTNLSVAIIAMVDEKQGRYQWTQSVQGVILGSYFYGYTLTHICGTFADRFGAKWMVGLGVFMPAILNAFIPTAADIHYTAVVVLRVLMGAFHGLVFSGLFSLYAKWFPQSEMNLPLTGIIFSGNLGGVLTMPLVGYLCKVAALDGWPTAFYFTSFIHVFWFLLWIHLVSDRPEDSDRITGAELDYIMADNKSSKNVRNRSTPWRSIFVSRAVWASIVSKICGSFGYYVLCTKMPTYLDTVFGMSIQTNSWFNSLFYAILCVSTLIAGPLSTWVNGKHWISLTRSRKNFQSFGMFGCCICIGVIPLVGCNIVAVMCLLLSGIFLFGSIAGGEYACIPEYAPNYSGTVYGVASTLASTTGFMGPQIVGLLLDHGVRDGSSVRHKWDIVWYLSAAIYGFGGAYFEIYGTTEPQTWALIGEESLTKELNKDNNNKDNKDINLNV</sequence>
<comment type="subcellular location">
    <subcellularLocation>
        <location evidence="1">Membrane</location>
        <topology evidence="1">Multi-pass membrane protein</topology>
    </subcellularLocation>
</comment>
<proteinExistence type="predicted"/>
<dbReference type="Pfam" id="PF07690">
    <property type="entry name" value="MFS_1"/>
    <property type="match status" value="1"/>
</dbReference>
<feature type="transmembrane region" description="Helical" evidence="5">
    <location>
        <begin position="148"/>
        <end position="169"/>
    </location>
</feature>
<dbReference type="PANTHER" id="PTHR11662">
    <property type="entry name" value="SOLUTE CARRIER FAMILY 17"/>
    <property type="match status" value="1"/>
</dbReference>
<dbReference type="OrthoDB" id="2985014at2759"/>
<dbReference type="EMBL" id="OC864379">
    <property type="protein sequence ID" value="CAD7631663.1"/>
    <property type="molecule type" value="Genomic_DNA"/>
</dbReference>
<evidence type="ECO:0000256" key="1">
    <source>
        <dbReference type="ARBA" id="ARBA00004141"/>
    </source>
</evidence>
<feature type="transmembrane region" description="Helical" evidence="5">
    <location>
        <begin position="417"/>
        <end position="436"/>
    </location>
</feature>
<dbReference type="EMBL" id="CAJPIZ010009804">
    <property type="protein sequence ID" value="CAG2112093.1"/>
    <property type="molecule type" value="Genomic_DNA"/>
</dbReference>
<dbReference type="InterPro" id="IPR011701">
    <property type="entry name" value="MFS"/>
</dbReference>
<evidence type="ECO:0000256" key="4">
    <source>
        <dbReference type="ARBA" id="ARBA00023136"/>
    </source>
</evidence>
<dbReference type="SUPFAM" id="SSF103473">
    <property type="entry name" value="MFS general substrate transporter"/>
    <property type="match status" value="1"/>
</dbReference>
<dbReference type="Proteomes" id="UP000759131">
    <property type="component" value="Unassembled WGS sequence"/>
</dbReference>
<feature type="domain" description="Major facilitator superfamily (MFS) profile" evidence="6">
    <location>
        <begin position="11"/>
        <end position="441"/>
    </location>
</feature>
<evidence type="ECO:0000256" key="3">
    <source>
        <dbReference type="ARBA" id="ARBA00022989"/>
    </source>
</evidence>
<dbReference type="GO" id="GO:0006820">
    <property type="term" value="P:monoatomic anion transport"/>
    <property type="evidence" value="ECO:0007669"/>
    <property type="project" value="TreeGrafter"/>
</dbReference>
<protein>
    <recommendedName>
        <fullName evidence="6">Major facilitator superfamily (MFS) profile domain-containing protein</fullName>
    </recommendedName>
</protein>
<dbReference type="PANTHER" id="PTHR11662:SF399">
    <property type="entry name" value="FI19708P1-RELATED"/>
    <property type="match status" value="1"/>
</dbReference>
<feature type="transmembrane region" description="Helical" evidence="5">
    <location>
        <begin position="239"/>
        <end position="261"/>
    </location>
</feature>
<feature type="transmembrane region" description="Helical" evidence="5">
    <location>
        <begin position="376"/>
        <end position="401"/>
    </location>
</feature>
<keyword evidence="8" id="KW-1185">Reference proteome</keyword>
<dbReference type="PROSITE" id="PS50850">
    <property type="entry name" value="MFS"/>
    <property type="match status" value="1"/>
</dbReference>
<keyword evidence="4 5" id="KW-0472">Membrane</keyword>
<dbReference type="GO" id="GO:0022857">
    <property type="term" value="F:transmembrane transporter activity"/>
    <property type="evidence" value="ECO:0007669"/>
    <property type="project" value="InterPro"/>
</dbReference>
<dbReference type="InterPro" id="IPR050382">
    <property type="entry name" value="MFS_Na/Anion_cotransporter"/>
</dbReference>
<reference evidence="7" key="1">
    <citation type="submission" date="2020-11" db="EMBL/GenBank/DDBJ databases">
        <authorList>
            <person name="Tran Van P."/>
        </authorList>
    </citation>
    <scope>NUCLEOTIDE SEQUENCE</scope>
</reference>
<gene>
    <name evidence="7" type="ORF">OSB1V03_LOCUS12072</name>
</gene>
<evidence type="ECO:0000313" key="7">
    <source>
        <dbReference type="EMBL" id="CAD7631663.1"/>
    </source>
</evidence>